<comment type="caution">
    <text evidence="2">The sequence shown here is derived from an EMBL/GenBank/DDBJ whole genome shotgun (WGS) entry which is preliminary data.</text>
</comment>
<evidence type="ECO:0000313" key="3">
    <source>
        <dbReference type="Proteomes" id="UP001159405"/>
    </source>
</evidence>
<evidence type="ECO:0000313" key="2">
    <source>
        <dbReference type="EMBL" id="CAH3170482.1"/>
    </source>
</evidence>
<dbReference type="EMBL" id="CALNXK010000156">
    <property type="protein sequence ID" value="CAH3170482.1"/>
    <property type="molecule type" value="Genomic_DNA"/>
</dbReference>
<proteinExistence type="predicted"/>
<organism evidence="2 3">
    <name type="scientific">Porites lobata</name>
    <dbReference type="NCBI Taxonomy" id="104759"/>
    <lineage>
        <taxon>Eukaryota</taxon>
        <taxon>Metazoa</taxon>
        <taxon>Cnidaria</taxon>
        <taxon>Anthozoa</taxon>
        <taxon>Hexacorallia</taxon>
        <taxon>Scleractinia</taxon>
        <taxon>Fungiina</taxon>
        <taxon>Poritidae</taxon>
        <taxon>Porites</taxon>
    </lineage>
</organism>
<feature type="compositionally biased region" description="Acidic residues" evidence="1">
    <location>
        <begin position="1"/>
        <end position="15"/>
    </location>
</feature>
<name>A0ABN8QXP4_9CNID</name>
<feature type="non-terminal residue" evidence="2">
    <location>
        <position position="1"/>
    </location>
</feature>
<sequence>NEKDDVQEENTDDEATAANSNKRTASESFWWLEDDQPVCKKTKLEENKSQLKVKATVKKLFEVCKIFERESDWDKYIRVTGVGISK</sequence>
<feature type="region of interest" description="Disordered" evidence="1">
    <location>
        <begin position="1"/>
        <end position="23"/>
    </location>
</feature>
<reference evidence="2 3" key="1">
    <citation type="submission" date="2022-05" db="EMBL/GenBank/DDBJ databases">
        <authorList>
            <consortium name="Genoscope - CEA"/>
            <person name="William W."/>
        </authorList>
    </citation>
    <scope>NUCLEOTIDE SEQUENCE [LARGE SCALE GENOMIC DNA]</scope>
</reference>
<gene>
    <name evidence="2" type="ORF">PLOB_00010737</name>
</gene>
<dbReference type="Proteomes" id="UP001159405">
    <property type="component" value="Unassembled WGS sequence"/>
</dbReference>
<evidence type="ECO:0000256" key="1">
    <source>
        <dbReference type="SAM" id="MobiDB-lite"/>
    </source>
</evidence>
<keyword evidence="3" id="KW-1185">Reference proteome</keyword>
<protein>
    <submittedName>
        <fullName evidence="2">Uncharacterized protein</fullName>
    </submittedName>
</protein>
<accession>A0ABN8QXP4</accession>